<name>A0A239BNQ2_9ACTN</name>
<gene>
    <name evidence="1" type="ORF">SAMN05216276_1003312</name>
</gene>
<dbReference type="Proteomes" id="UP000198282">
    <property type="component" value="Unassembled WGS sequence"/>
</dbReference>
<sequence length="47" mass="4824">MQVVEACGANVVTGHITTGGAPEPENAVSTTLTPVKVALPVLTTRYE</sequence>
<dbReference type="AlphaFoldDB" id="A0A239BNQ2"/>
<evidence type="ECO:0000313" key="2">
    <source>
        <dbReference type="Proteomes" id="UP000198282"/>
    </source>
</evidence>
<accession>A0A239BNQ2</accession>
<keyword evidence="2" id="KW-1185">Reference proteome</keyword>
<protein>
    <submittedName>
        <fullName evidence="1">Uncharacterized protein</fullName>
    </submittedName>
</protein>
<evidence type="ECO:0000313" key="1">
    <source>
        <dbReference type="EMBL" id="SNS08733.1"/>
    </source>
</evidence>
<dbReference type="EMBL" id="FZOD01000003">
    <property type="protein sequence ID" value="SNS08733.1"/>
    <property type="molecule type" value="Genomic_DNA"/>
</dbReference>
<proteinExistence type="predicted"/>
<organism evidence="1 2">
    <name type="scientific">Streptosporangium subroseum</name>
    <dbReference type="NCBI Taxonomy" id="106412"/>
    <lineage>
        <taxon>Bacteria</taxon>
        <taxon>Bacillati</taxon>
        <taxon>Actinomycetota</taxon>
        <taxon>Actinomycetes</taxon>
        <taxon>Streptosporangiales</taxon>
        <taxon>Streptosporangiaceae</taxon>
        <taxon>Streptosporangium</taxon>
    </lineage>
</organism>
<reference evidence="1 2" key="1">
    <citation type="submission" date="2017-06" db="EMBL/GenBank/DDBJ databases">
        <authorList>
            <person name="Kim H.J."/>
            <person name="Triplett B.A."/>
        </authorList>
    </citation>
    <scope>NUCLEOTIDE SEQUENCE [LARGE SCALE GENOMIC DNA]</scope>
    <source>
        <strain evidence="1 2">CGMCC 4.2132</strain>
    </source>
</reference>